<organism evidence="3 4">
    <name type="scientific">Agrilus planipennis</name>
    <name type="common">Emerald ash borer</name>
    <name type="synonym">Agrilus marcopoli</name>
    <dbReference type="NCBI Taxonomy" id="224129"/>
    <lineage>
        <taxon>Eukaryota</taxon>
        <taxon>Metazoa</taxon>
        <taxon>Ecdysozoa</taxon>
        <taxon>Arthropoda</taxon>
        <taxon>Hexapoda</taxon>
        <taxon>Insecta</taxon>
        <taxon>Pterygota</taxon>
        <taxon>Neoptera</taxon>
        <taxon>Endopterygota</taxon>
        <taxon>Coleoptera</taxon>
        <taxon>Polyphaga</taxon>
        <taxon>Elateriformia</taxon>
        <taxon>Buprestoidea</taxon>
        <taxon>Buprestidae</taxon>
        <taxon>Agrilinae</taxon>
        <taxon>Agrilus</taxon>
    </lineage>
</organism>
<dbReference type="AlphaFoldDB" id="A0A7F5RCT3"/>
<evidence type="ECO:0000259" key="2">
    <source>
        <dbReference type="Pfam" id="PF22916"/>
    </source>
</evidence>
<dbReference type="InterPro" id="IPR053940">
    <property type="entry name" value="UTP25_NTPase-like"/>
</dbReference>
<dbReference type="GO" id="GO:0034511">
    <property type="term" value="F:U3 snoRNA binding"/>
    <property type="evidence" value="ECO:0007669"/>
    <property type="project" value="InterPro"/>
</dbReference>
<dbReference type="GeneID" id="108739479"/>
<name>A0A7F5RCT3_AGRPL</name>
<dbReference type="RefSeq" id="XP_025833760.1">
    <property type="nucleotide sequence ID" value="XM_025977975.1"/>
</dbReference>
<evidence type="ECO:0000256" key="1">
    <source>
        <dbReference type="SAM" id="MobiDB-lite"/>
    </source>
</evidence>
<dbReference type="Pfam" id="PF22916">
    <property type="entry name" value="UTP25_NTPase-like"/>
    <property type="match status" value="1"/>
</dbReference>
<dbReference type="Proteomes" id="UP000192223">
    <property type="component" value="Unplaced"/>
</dbReference>
<dbReference type="FunCoup" id="A0A7F5RCT3">
    <property type="interactions" value="2178"/>
</dbReference>
<dbReference type="GO" id="GO:0032040">
    <property type="term" value="C:small-subunit processome"/>
    <property type="evidence" value="ECO:0007669"/>
    <property type="project" value="TreeGrafter"/>
</dbReference>
<dbReference type="PANTHER" id="PTHR12933">
    <property type="entry name" value="ORF PROTEIN-RELATED"/>
    <property type="match status" value="1"/>
</dbReference>
<evidence type="ECO:0000313" key="3">
    <source>
        <dbReference type="Proteomes" id="UP000192223"/>
    </source>
</evidence>
<dbReference type="InterPro" id="IPR010678">
    <property type="entry name" value="UTP25"/>
</dbReference>
<evidence type="ECO:0000313" key="4">
    <source>
        <dbReference type="RefSeq" id="XP_025833760.1"/>
    </source>
</evidence>
<feature type="compositionally biased region" description="Basic residues" evidence="1">
    <location>
        <begin position="1"/>
        <end position="28"/>
    </location>
</feature>
<accession>A0A7F5RCT3</accession>
<sequence length="436" mass="50547">MARGKSKFKGKRGKGQKFAGKNHKKKKTYSLFDKKNAKREQHENHKREEPDRKRQKIEKFVPPIEKESSSESEEEENHMQKLLMALNQDSIKKNVAIDSDSSDLEEECSDASEGYLSHLEENVTEDFPEDVDIKSNVLHDSDVDEKKEIETEIPVEDDMSVDAKDSFSEHLLYDLSEKLLESLQKNPVPSVMKEVEWKEIGTLKIQIPEFEQLQNQSYLVLGENKLFAPMGKIPTKIKPSDQYADNTFIKPQIINNIHTANMSLKQGTESNSFFTPLQIEIFSIINNYQDFYYPKRNLENGEEIRFVYCLHAVNHILKTRSKILHHNAKLTQRGDVPEEFRDQGLVRPKVLILAPFRDSAYRIVNFIINSLFKEDKGNVINKIRFIEEFTGHELTLPKKNPKPEDYEKLFVGNSGDEFKIGLTITKKSLKLFADFY</sequence>
<feature type="non-terminal residue" evidence="4">
    <location>
        <position position="436"/>
    </location>
</feature>
<dbReference type="GO" id="GO:0019843">
    <property type="term" value="F:rRNA binding"/>
    <property type="evidence" value="ECO:0007669"/>
    <property type="project" value="TreeGrafter"/>
</dbReference>
<feature type="region of interest" description="Disordered" evidence="1">
    <location>
        <begin position="1"/>
        <end position="85"/>
    </location>
</feature>
<reference evidence="4" key="1">
    <citation type="submission" date="2025-08" db="UniProtKB">
        <authorList>
            <consortium name="RefSeq"/>
        </authorList>
    </citation>
    <scope>IDENTIFICATION</scope>
    <source>
        <tissue evidence="4">Entire body</tissue>
    </source>
</reference>
<gene>
    <name evidence="4" type="primary">LOC108739479</name>
</gene>
<dbReference type="PANTHER" id="PTHR12933:SF0">
    <property type="entry name" value="U3 SMALL NUCLEOLAR RNA-ASSOCIATED PROTEIN 25 HOMOLOG"/>
    <property type="match status" value="1"/>
</dbReference>
<keyword evidence="3" id="KW-1185">Reference proteome</keyword>
<dbReference type="OrthoDB" id="10264378at2759"/>
<dbReference type="GO" id="GO:0000462">
    <property type="term" value="P:maturation of SSU-rRNA from tricistronic rRNA transcript (SSU-rRNA, 5.8S rRNA, LSU-rRNA)"/>
    <property type="evidence" value="ECO:0007669"/>
    <property type="project" value="TreeGrafter"/>
</dbReference>
<feature type="domain" description="UTP25 NTP hydrolase-like" evidence="2">
    <location>
        <begin position="288"/>
        <end position="436"/>
    </location>
</feature>
<dbReference type="KEGG" id="apln:108739479"/>
<feature type="compositionally biased region" description="Basic and acidic residues" evidence="1">
    <location>
        <begin position="32"/>
        <end position="52"/>
    </location>
</feature>
<dbReference type="InParanoid" id="A0A7F5RCT3"/>
<protein>
    <submittedName>
        <fullName evidence="4">Digestive organ expansion factor homolog</fullName>
    </submittedName>
</protein>
<proteinExistence type="predicted"/>